<dbReference type="PANTHER" id="PTHR33798:SF5">
    <property type="entry name" value="FLAVIN REDUCTASE LIKE DOMAIN-CONTAINING PROTEIN"/>
    <property type="match status" value="1"/>
</dbReference>
<dbReference type="RefSeq" id="WP_169560959.1">
    <property type="nucleotide sequence ID" value="NZ_BSNF01000008.1"/>
</dbReference>
<dbReference type="Proteomes" id="UP001161409">
    <property type="component" value="Unassembled WGS sequence"/>
</dbReference>
<evidence type="ECO:0000259" key="5">
    <source>
        <dbReference type="SMART" id="SM00903"/>
    </source>
</evidence>
<evidence type="ECO:0000313" key="6">
    <source>
        <dbReference type="EMBL" id="GLQ06858.1"/>
    </source>
</evidence>
<name>A0ABQ5U6L1_9PROT</name>
<reference evidence="6" key="2">
    <citation type="submission" date="2023-01" db="EMBL/GenBank/DDBJ databases">
        <title>Draft genome sequence of Sneathiella chinensis strain NBRC 103408.</title>
        <authorList>
            <person name="Sun Q."/>
            <person name="Mori K."/>
        </authorList>
    </citation>
    <scope>NUCLEOTIDE SEQUENCE</scope>
    <source>
        <strain evidence="6">NBRC 103408</strain>
    </source>
</reference>
<sequence>MHFDFSDLDSVQAYKLLGSTVTPRPIAWITTLSRDKVVNAAPYSFFNVMGHTPPTVAVGILKDPVKGFKDTSANIMEQGEFVINLVPEALAEAMNITAIDAPKEVGELDLAGLTTLPSAKVAPPQIAQSPVSIECVNLSSVVTGPEQVIVIGRVVSMRIDDRYVENAERCYVDTAGLDLVGRLHGTGWYSRTRDRFQIERPKYADWKNKEEKQTS</sequence>
<dbReference type="SMART" id="SM00903">
    <property type="entry name" value="Flavin_Reduct"/>
    <property type="match status" value="1"/>
</dbReference>
<feature type="domain" description="Flavin reductase like" evidence="5">
    <location>
        <begin position="19"/>
        <end position="173"/>
    </location>
</feature>
<dbReference type="InterPro" id="IPR002563">
    <property type="entry name" value="Flavin_Rdtase-like_dom"/>
</dbReference>
<dbReference type="InterPro" id="IPR012349">
    <property type="entry name" value="Split_barrel_FMN-bd"/>
</dbReference>
<keyword evidence="7" id="KW-1185">Reference proteome</keyword>
<comment type="cofactor">
    <cofactor evidence="1">
        <name>FMN</name>
        <dbReference type="ChEBI" id="CHEBI:58210"/>
    </cofactor>
</comment>
<dbReference type="Gene3D" id="2.30.110.10">
    <property type="entry name" value="Electron Transport, Fmn-binding Protein, Chain A"/>
    <property type="match status" value="1"/>
</dbReference>
<organism evidence="6 7">
    <name type="scientific">Sneathiella chinensis</name>
    <dbReference type="NCBI Taxonomy" id="349750"/>
    <lineage>
        <taxon>Bacteria</taxon>
        <taxon>Pseudomonadati</taxon>
        <taxon>Pseudomonadota</taxon>
        <taxon>Alphaproteobacteria</taxon>
        <taxon>Sneathiellales</taxon>
        <taxon>Sneathiellaceae</taxon>
        <taxon>Sneathiella</taxon>
    </lineage>
</organism>
<evidence type="ECO:0000256" key="1">
    <source>
        <dbReference type="ARBA" id="ARBA00001917"/>
    </source>
</evidence>
<dbReference type="SUPFAM" id="SSF50475">
    <property type="entry name" value="FMN-binding split barrel"/>
    <property type="match status" value="1"/>
</dbReference>
<protein>
    <recommendedName>
        <fullName evidence="5">Flavin reductase like domain-containing protein</fullName>
    </recommendedName>
</protein>
<reference evidence="6" key="1">
    <citation type="journal article" date="2014" name="Int. J. Syst. Evol. Microbiol.">
        <title>Complete genome of a new Firmicutes species belonging to the dominant human colonic microbiota ('Ruminococcus bicirculans') reveals two chromosomes and a selective capacity to utilize plant glucans.</title>
        <authorList>
            <consortium name="NISC Comparative Sequencing Program"/>
            <person name="Wegmann U."/>
            <person name="Louis P."/>
            <person name="Goesmann A."/>
            <person name="Henrissat B."/>
            <person name="Duncan S.H."/>
            <person name="Flint H.J."/>
        </authorList>
    </citation>
    <scope>NUCLEOTIDE SEQUENCE</scope>
    <source>
        <strain evidence="6">NBRC 103408</strain>
    </source>
</reference>
<keyword evidence="2" id="KW-0285">Flavoprotein</keyword>
<dbReference type="PANTHER" id="PTHR33798">
    <property type="entry name" value="FLAVOPROTEIN OXYGENASE"/>
    <property type="match status" value="1"/>
</dbReference>
<evidence type="ECO:0000256" key="3">
    <source>
        <dbReference type="ARBA" id="ARBA00022643"/>
    </source>
</evidence>
<comment type="similarity">
    <text evidence="4">Belongs to the flavoredoxin family.</text>
</comment>
<evidence type="ECO:0000256" key="2">
    <source>
        <dbReference type="ARBA" id="ARBA00022630"/>
    </source>
</evidence>
<dbReference type="Pfam" id="PF01613">
    <property type="entry name" value="Flavin_Reduct"/>
    <property type="match status" value="1"/>
</dbReference>
<evidence type="ECO:0000313" key="7">
    <source>
        <dbReference type="Proteomes" id="UP001161409"/>
    </source>
</evidence>
<evidence type="ECO:0000256" key="4">
    <source>
        <dbReference type="ARBA" id="ARBA00038054"/>
    </source>
</evidence>
<accession>A0ABQ5U6L1</accession>
<keyword evidence="3" id="KW-0288">FMN</keyword>
<comment type="caution">
    <text evidence="6">The sequence shown here is derived from an EMBL/GenBank/DDBJ whole genome shotgun (WGS) entry which is preliminary data.</text>
</comment>
<gene>
    <name evidence="6" type="ORF">GCM10007924_20790</name>
</gene>
<dbReference type="EMBL" id="BSNF01000008">
    <property type="protein sequence ID" value="GLQ06858.1"/>
    <property type="molecule type" value="Genomic_DNA"/>
</dbReference>
<proteinExistence type="inferred from homology"/>